<dbReference type="Proteomes" id="UP001185779">
    <property type="component" value="Unassembled WGS sequence"/>
</dbReference>
<organism evidence="2 3">
    <name type="scientific">Gordonia amicalis</name>
    <dbReference type="NCBI Taxonomy" id="89053"/>
    <lineage>
        <taxon>Bacteria</taxon>
        <taxon>Bacillati</taxon>
        <taxon>Actinomycetota</taxon>
        <taxon>Actinomycetes</taxon>
        <taxon>Mycobacteriales</taxon>
        <taxon>Gordoniaceae</taxon>
        <taxon>Gordonia</taxon>
    </lineage>
</organism>
<proteinExistence type="predicted"/>
<protein>
    <submittedName>
        <fullName evidence="2">Uncharacterized protein</fullName>
    </submittedName>
</protein>
<evidence type="ECO:0000313" key="3">
    <source>
        <dbReference type="Proteomes" id="UP001185779"/>
    </source>
</evidence>
<reference evidence="2 3" key="1">
    <citation type="submission" date="2023-10" db="EMBL/GenBank/DDBJ databases">
        <title>Development of a sustainable strategy for remediation of hydrocarbon-contaminated territories based on the waste exchange concept.</title>
        <authorList>
            <person name="Krivoruchko A."/>
        </authorList>
    </citation>
    <scope>NUCLEOTIDE SEQUENCE [LARGE SCALE GENOMIC DNA]</scope>
    <source>
        <strain evidence="2 3">IEGM 1266</strain>
    </source>
</reference>
<keyword evidence="1" id="KW-0175">Coiled coil</keyword>
<sequence>MTTMEVRHGHNGHAAEQGWPAIGEGVLNLPNPATWAGAWVSAEDVRRVEAENERLRAELRRAELDRDTAREEASTLAREDRARNEAACEWAEDNDLCTQFERFCEAYGWQGRTSDVEVVVEARVQVTVSLCDVPRTELSSQDLYDRVDEDAVREEISEGRYSVVSHSVEDWA</sequence>
<evidence type="ECO:0000256" key="1">
    <source>
        <dbReference type="SAM" id="Coils"/>
    </source>
</evidence>
<dbReference type="EMBL" id="JAWLKI010000040">
    <property type="protein sequence ID" value="MDV6310020.1"/>
    <property type="molecule type" value="Genomic_DNA"/>
</dbReference>
<evidence type="ECO:0000313" key="2">
    <source>
        <dbReference type="EMBL" id="MDV6310020.1"/>
    </source>
</evidence>
<keyword evidence="3" id="KW-1185">Reference proteome</keyword>
<gene>
    <name evidence="2" type="ORF">R3P94_22410</name>
</gene>
<accession>A0ABU4DJV5</accession>
<name>A0ABU4DJV5_9ACTN</name>
<dbReference type="RefSeq" id="WP_317505709.1">
    <property type="nucleotide sequence ID" value="NZ_JAWLKI010000040.1"/>
</dbReference>
<feature type="coiled-coil region" evidence="1">
    <location>
        <begin position="45"/>
        <end position="79"/>
    </location>
</feature>
<comment type="caution">
    <text evidence="2">The sequence shown here is derived from an EMBL/GenBank/DDBJ whole genome shotgun (WGS) entry which is preliminary data.</text>
</comment>